<evidence type="ECO:0000256" key="19">
    <source>
        <dbReference type="ARBA" id="ARBA00047338"/>
    </source>
</evidence>
<dbReference type="Pfam" id="PF00743">
    <property type="entry name" value="FMO-like"/>
    <property type="match status" value="1"/>
</dbReference>
<comment type="subcellular location">
    <subcellularLocation>
        <location evidence="2">Endoplasmic reticulum membrane</location>
        <topology evidence="2">Single-pass membrane protein</topology>
    </subcellularLocation>
</comment>
<comment type="function">
    <text evidence="18">Broad spectrum monooxygenase that catalyzes the oxygenation of a wide variety of nitrogen- and sulfur-containing compounds including xenobiotics. Catalyzes the S-oxygenation of hypotaurine to produce taurine, an organic osmolyte involved in cell volume regulation as well as a variety of cytoprotective and developmental processes. In vitro, catalyzes the N-oxygenation of trimethylamine (TMA) to produce trimethylamine N-oxide (TMAO) and could therefore participate to the detoxification of this compound that is generated by the action of gut microbiota from dietary precursors such as choline, choline containing compounds, betaine or L-carnitine.</text>
</comment>
<dbReference type="PRINTS" id="PR00370">
    <property type="entry name" value="FMOXYGENASE"/>
</dbReference>
<dbReference type="GO" id="GO:0034899">
    <property type="term" value="F:trimethylamine monooxygenase activity"/>
    <property type="evidence" value="ECO:0007669"/>
    <property type="project" value="UniProtKB-EC"/>
</dbReference>
<proteinExistence type="inferred from homology"/>
<dbReference type="AlphaFoldDB" id="A0AAD8BVR4"/>
<dbReference type="PANTHER" id="PTHR23023">
    <property type="entry name" value="DIMETHYLANILINE MONOOXYGENASE"/>
    <property type="match status" value="1"/>
</dbReference>
<evidence type="ECO:0000256" key="17">
    <source>
        <dbReference type="ARBA" id="ARBA00034561"/>
    </source>
</evidence>
<dbReference type="InterPro" id="IPR050346">
    <property type="entry name" value="FMO-like"/>
</dbReference>
<dbReference type="InterPro" id="IPR000960">
    <property type="entry name" value="Flavin_mOase"/>
</dbReference>
<keyword evidence="9 23" id="KW-1133">Transmembrane helix</keyword>
<evidence type="ECO:0000256" key="2">
    <source>
        <dbReference type="ARBA" id="ARBA00004389"/>
    </source>
</evidence>
<feature type="non-terminal residue" evidence="24">
    <location>
        <position position="1"/>
    </location>
</feature>
<evidence type="ECO:0000256" key="8">
    <source>
        <dbReference type="ARBA" id="ARBA00022857"/>
    </source>
</evidence>
<evidence type="ECO:0000256" key="16">
    <source>
        <dbReference type="ARBA" id="ARBA00034554"/>
    </source>
</evidence>
<feature type="transmembrane region" description="Helical" evidence="23">
    <location>
        <begin position="507"/>
        <end position="528"/>
    </location>
</feature>
<dbReference type="Proteomes" id="UP001233172">
    <property type="component" value="Unassembled WGS sequence"/>
</dbReference>
<evidence type="ECO:0000256" key="4">
    <source>
        <dbReference type="ARBA" id="ARBA00022630"/>
    </source>
</evidence>
<evidence type="ECO:0000256" key="21">
    <source>
        <dbReference type="ARBA" id="ARBA00048088"/>
    </source>
</evidence>
<evidence type="ECO:0000256" key="13">
    <source>
        <dbReference type="ARBA" id="ARBA00029725"/>
    </source>
</evidence>
<comment type="catalytic activity">
    <reaction evidence="21">
        <text>trimethylamine + NADPH + O2 = trimethylamine N-oxide + NADP(+) + H2O</text>
        <dbReference type="Rhea" id="RHEA:31979"/>
        <dbReference type="ChEBI" id="CHEBI:15377"/>
        <dbReference type="ChEBI" id="CHEBI:15379"/>
        <dbReference type="ChEBI" id="CHEBI:15724"/>
        <dbReference type="ChEBI" id="CHEBI:57783"/>
        <dbReference type="ChEBI" id="CHEBI:58349"/>
        <dbReference type="ChEBI" id="CHEBI:58389"/>
        <dbReference type="EC" id="1.14.13.148"/>
    </reaction>
    <physiologicalReaction direction="left-to-right" evidence="21">
        <dbReference type="Rhea" id="RHEA:31980"/>
    </physiologicalReaction>
</comment>
<keyword evidence="25" id="KW-1185">Reference proteome</keyword>
<keyword evidence="5 23" id="KW-0812">Transmembrane</keyword>
<comment type="cofactor">
    <cofactor evidence="1">
        <name>FAD</name>
        <dbReference type="ChEBI" id="CHEBI:57692"/>
    </cofactor>
</comment>
<evidence type="ECO:0000256" key="9">
    <source>
        <dbReference type="ARBA" id="ARBA00022989"/>
    </source>
</evidence>
<evidence type="ECO:0000256" key="14">
    <source>
        <dbReference type="ARBA" id="ARBA00034528"/>
    </source>
</evidence>
<organism evidence="24 25">
    <name type="scientific">Biomphalaria pfeifferi</name>
    <name type="common">Bloodfluke planorb</name>
    <name type="synonym">Freshwater snail</name>
    <dbReference type="NCBI Taxonomy" id="112525"/>
    <lineage>
        <taxon>Eukaryota</taxon>
        <taxon>Metazoa</taxon>
        <taxon>Spiralia</taxon>
        <taxon>Lophotrochozoa</taxon>
        <taxon>Mollusca</taxon>
        <taxon>Gastropoda</taxon>
        <taxon>Heterobranchia</taxon>
        <taxon>Euthyneura</taxon>
        <taxon>Panpulmonata</taxon>
        <taxon>Hygrophila</taxon>
        <taxon>Lymnaeoidea</taxon>
        <taxon>Planorbidae</taxon>
        <taxon>Biomphalaria</taxon>
    </lineage>
</organism>
<name>A0AAD8BVR4_BIOPF</name>
<comment type="catalytic activity">
    <reaction evidence="20">
        <text>hypotaurine + NADPH + O2 + H(+) = taurine + NADP(+) + H2O</text>
        <dbReference type="Rhea" id="RHEA:69819"/>
        <dbReference type="ChEBI" id="CHEBI:15377"/>
        <dbReference type="ChEBI" id="CHEBI:15378"/>
        <dbReference type="ChEBI" id="CHEBI:15379"/>
        <dbReference type="ChEBI" id="CHEBI:57783"/>
        <dbReference type="ChEBI" id="CHEBI:57853"/>
        <dbReference type="ChEBI" id="CHEBI:58349"/>
        <dbReference type="ChEBI" id="CHEBI:507393"/>
        <dbReference type="EC" id="1.14.13.8"/>
    </reaction>
    <physiologicalReaction direction="left-to-right" evidence="20">
        <dbReference type="Rhea" id="RHEA:69820"/>
    </physiologicalReaction>
</comment>
<evidence type="ECO:0000256" key="23">
    <source>
        <dbReference type="SAM" id="Phobius"/>
    </source>
</evidence>
<accession>A0AAD8BVR4</accession>
<evidence type="ECO:0000256" key="10">
    <source>
        <dbReference type="ARBA" id="ARBA00023002"/>
    </source>
</evidence>
<dbReference type="GO" id="GO:0050661">
    <property type="term" value="F:NADP binding"/>
    <property type="evidence" value="ECO:0007669"/>
    <property type="project" value="InterPro"/>
</dbReference>
<keyword evidence="10" id="KW-0560">Oxidoreductase</keyword>
<reference evidence="24" key="2">
    <citation type="submission" date="2023-04" db="EMBL/GenBank/DDBJ databases">
        <authorList>
            <person name="Bu L."/>
            <person name="Lu L."/>
            <person name="Laidemitt M.R."/>
            <person name="Zhang S.M."/>
            <person name="Mutuku M."/>
            <person name="Mkoji G."/>
            <person name="Steinauer M."/>
            <person name="Loker E.S."/>
        </authorList>
    </citation>
    <scope>NUCLEOTIDE SEQUENCE</scope>
    <source>
        <strain evidence="24">KasaAsao</strain>
        <tissue evidence="24">Whole Snail</tissue>
    </source>
</reference>
<reference evidence="24" key="1">
    <citation type="journal article" date="2023" name="PLoS Negl. Trop. Dis.">
        <title>A genome sequence for Biomphalaria pfeifferi, the major vector snail for the human-infecting parasite Schistosoma mansoni.</title>
        <authorList>
            <person name="Bu L."/>
            <person name="Lu L."/>
            <person name="Laidemitt M.R."/>
            <person name="Zhang S.M."/>
            <person name="Mutuku M."/>
            <person name="Mkoji G."/>
            <person name="Steinauer M."/>
            <person name="Loker E.S."/>
        </authorList>
    </citation>
    <scope>NUCLEOTIDE SEQUENCE</scope>
    <source>
        <strain evidence="24">KasaAsao</strain>
    </source>
</reference>
<keyword evidence="8" id="KW-0521">NADP</keyword>
<dbReference type="InterPro" id="IPR020946">
    <property type="entry name" value="Flavin_mOase-like"/>
</dbReference>
<dbReference type="EMBL" id="JASAOG010000032">
    <property type="protein sequence ID" value="KAK0061088.1"/>
    <property type="molecule type" value="Genomic_DNA"/>
</dbReference>
<dbReference type="GO" id="GO:0050660">
    <property type="term" value="F:flavin adenine dinucleotide binding"/>
    <property type="evidence" value="ECO:0007669"/>
    <property type="project" value="InterPro"/>
</dbReference>
<keyword evidence="7" id="KW-0274">FAD</keyword>
<dbReference type="PIRSF" id="PIRSF000332">
    <property type="entry name" value="FMO"/>
    <property type="match status" value="1"/>
</dbReference>
<evidence type="ECO:0000313" key="25">
    <source>
        <dbReference type="Proteomes" id="UP001233172"/>
    </source>
</evidence>
<dbReference type="SUPFAM" id="SSF51905">
    <property type="entry name" value="FAD/NAD(P)-binding domain"/>
    <property type="match status" value="2"/>
</dbReference>
<comment type="caution">
    <text evidence="24">The sequence shown here is derived from an EMBL/GenBank/DDBJ whole genome shotgun (WGS) entry which is preliminary data.</text>
</comment>
<protein>
    <recommendedName>
        <fullName evidence="15">Flavin-containing monooxygenase 1</fullName>
        <ecNumber evidence="14">1.14.13.148</ecNumber>
    </recommendedName>
    <alternativeName>
        <fullName evidence="17">Dimethylaniline monooxygenase [N-oxide-forming] 1</fullName>
    </alternativeName>
    <alternativeName>
        <fullName evidence="13">Dimethylaniline oxidase 1</fullName>
    </alternativeName>
    <alternativeName>
        <fullName evidence="16">Trimethylamine monooxygenase</fullName>
    </alternativeName>
</protein>
<gene>
    <name evidence="24" type="ORF">Bpfe_009616</name>
</gene>
<dbReference type="GO" id="GO:0005789">
    <property type="term" value="C:endoplasmic reticulum membrane"/>
    <property type="evidence" value="ECO:0007669"/>
    <property type="project" value="UniProtKB-SubCell"/>
</dbReference>
<comment type="catalytic activity">
    <reaction evidence="22">
        <text>N,N-dimethylaniline + NADPH + O2 + H(+) = N,N-dimethylaniline N-oxide + NADP(+) + H2O</text>
        <dbReference type="Rhea" id="RHEA:24468"/>
        <dbReference type="ChEBI" id="CHEBI:15377"/>
        <dbReference type="ChEBI" id="CHEBI:15378"/>
        <dbReference type="ChEBI" id="CHEBI:15379"/>
        <dbReference type="ChEBI" id="CHEBI:16269"/>
        <dbReference type="ChEBI" id="CHEBI:17735"/>
        <dbReference type="ChEBI" id="CHEBI:57783"/>
        <dbReference type="ChEBI" id="CHEBI:58349"/>
        <dbReference type="EC" id="1.14.13.8"/>
    </reaction>
    <physiologicalReaction direction="left-to-right" evidence="22">
        <dbReference type="Rhea" id="RHEA:24469"/>
    </physiologicalReaction>
</comment>
<keyword evidence="12 23" id="KW-0472">Membrane</keyword>
<comment type="similarity">
    <text evidence="3">Belongs to the FMO family.</text>
</comment>
<evidence type="ECO:0000256" key="5">
    <source>
        <dbReference type="ARBA" id="ARBA00022692"/>
    </source>
</evidence>
<evidence type="ECO:0000256" key="1">
    <source>
        <dbReference type="ARBA" id="ARBA00001974"/>
    </source>
</evidence>
<evidence type="ECO:0000256" key="3">
    <source>
        <dbReference type="ARBA" id="ARBA00009183"/>
    </source>
</evidence>
<dbReference type="EC" id="1.14.13.148" evidence="14"/>
<dbReference type="Gene3D" id="3.50.50.60">
    <property type="entry name" value="FAD/NAD(P)-binding domain"/>
    <property type="match status" value="1"/>
</dbReference>
<evidence type="ECO:0000256" key="15">
    <source>
        <dbReference type="ARBA" id="ARBA00034536"/>
    </source>
</evidence>
<evidence type="ECO:0000256" key="22">
    <source>
        <dbReference type="ARBA" id="ARBA00049443"/>
    </source>
</evidence>
<evidence type="ECO:0000256" key="7">
    <source>
        <dbReference type="ARBA" id="ARBA00022827"/>
    </source>
</evidence>
<comment type="catalytic activity">
    <reaction evidence="19">
        <text>hypotaurine + NADH + O2 + H(+) = taurine + NAD(+) + H2O</text>
        <dbReference type="Rhea" id="RHEA:74111"/>
        <dbReference type="ChEBI" id="CHEBI:15377"/>
        <dbReference type="ChEBI" id="CHEBI:15378"/>
        <dbReference type="ChEBI" id="CHEBI:15379"/>
        <dbReference type="ChEBI" id="CHEBI:57540"/>
        <dbReference type="ChEBI" id="CHEBI:57853"/>
        <dbReference type="ChEBI" id="CHEBI:57945"/>
        <dbReference type="ChEBI" id="CHEBI:507393"/>
        <dbReference type="EC" id="1.14.13.8"/>
    </reaction>
    <physiologicalReaction direction="left-to-right" evidence="19">
        <dbReference type="Rhea" id="RHEA:74112"/>
    </physiologicalReaction>
</comment>
<evidence type="ECO:0000256" key="18">
    <source>
        <dbReference type="ARBA" id="ARBA00045957"/>
    </source>
</evidence>
<sequence length="534" mass="60036">EYLSSVKENKMTDFESDVVVLGAGVSGLVTAKCLAEDGFKVCIIEKTSDIGGLWTYREKDYGVMKCTHINVSKYNYAFSDFPFPEDVPDYPHHSDMAKYIKDYANKFQLLKLIHFNTKIIGVDNEDGKWVTRCCKVDEDGKEDFQQMLIFTSSYVAVATGHHAKPNFPSIEGADTFRGKTLHAVSYKDPSYNDCVGQRVLIVGIGNSAVDVAVDCATIGRCPDVTISTRSGAWVIPNYIFGLATDLYACRFFFLFPRSIANFIMSLVIMLVSGSPWRWGLNPKMRPLQTQPTVSPTLIHHIQRGNIKIKPDILNIRGNTVKFVDGTSAKYDRIVYCTGYTIDLPFLSSRVTDCVLQFSSKKMQLGPPLYKNVFDPYVGHSLAFIGFVQPASGGIITMSEMQARWFSKLCKGEVKLPNTDEMSADIENEKKIQSGRWYQTARHTLQKDPIVYNDEIGEIIGAKPKLFQNPLLTWRLIFSSGGASQWRLNGPNTWQDAAKHVRKVPVPFLWNLTGYFVIFGFLVIVSLFMKCLCCC</sequence>
<evidence type="ECO:0000256" key="11">
    <source>
        <dbReference type="ARBA" id="ARBA00023033"/>
    </source>
</evidence>
<dbReference type="FunFam" id="3.50.50.60:FF:000159">
    <property type="entry name" value="Dimethylaniline monooxygenase [N-oxide-forming]"/>
    <property type="match status" value="1"/>
</dbReference>
<dbReference type="GO" id="GO:0004499">
    <property type="term" value="F:N,N-dimethylaniline monooxygenase activity"/>
    <property type="evidence" value="ECO:0007669"/>
    <property type="project" value="InterPro"/>
</dbReference>
<feature type="transmembrane region" description="Helical" evidence="23">
    <location>
        <begin position="259"/>
        <end position="278"/>
    </location>
</feature>
<keyword evidence="11 24" id="KW-0503">Monooxygenase</keyword>
<evidence type="ECO:0000256" key="12">
    <source>
        <dbReference type="ARBA" id="ARBA00023136"/>
    </source>
</evidence>
<keyword evidence="6" id="KW-0256">Endoplasmic reticulum</keyword>
<evidence type="ECO:0000256" key="20">
    <source>
        <dbReference type="ARBA" id="ARBA00048041"/>
    </source>
</evidence>
<evidence type="ECO:0000313" key="24">
    <source>
        <dbReference type="EMBL" id="KAK0061088.1"/>
    </source>
</evidence>
<dbReference type="InterPro" id="IPR036188">
    <property type="entry name" value="FAD/NAD-bd_sf"/>
</dbReference>
<keyword evidence="4" id="KW-0285">Flavoprotein</keyword>
<evidence type="ECO:0000256" key="6">
    <source>
        <dbReference type="ARBA" id="ARBA00022824"/>
    </source>
</evidence>